<proteinExistence type="predicted"/>
<dbReference type="Proteomes" id="UP000697107">
    <property type="component" value="Unassembled WGS sequence"/>
</dbReference>
<dbReference type="EMBL" id="RCMK01000176">
    <property type="protein sequence ID" value="KAG2945696.1"/>
    <property type="molecule type" value="Genomic_DNA"/>
</dbReference>
<organism evidence="2 5">
    <name type="scientific">Phytophthora cactorum</name>
    <dbReference type="NCBI Taxonomy" id="29920"/>
    <lineage>
        <taxon>Eukaryota</taxon>
        <taxon>Sar</taxon>
        <taxon>Stramenopiles</taxon>
        <taxon>Oomycota</taxon>
        <taxon>Peronosporomycetes</taxon>
        <taxon>Peronosporales</taxon>
        <taxon>Peronosporaceae</taxon>
        <taxon>Phytophthora</taxon>
    </lineage>
</organism>
<dbReference type="AlphaFoldDB" id="A0A8T1KD93"/>
<dbReference type="Proteomes" id="UP000735874">
    <property type="component" value="Unassembled WGS sequence"/>
</dbReference>
<dbReference type="Proteomes" id="UP000736787">
    <property type="component" value="Unassembled WGS sequence"/>
</dbReference>
<evidence type="ECO:0000313" key="2">
    <source>
        <dbReference type="EMBL" id="KAG2852819.1"/>
    </source>
</evidence>
<comment type="caution">
    <text evidence="2">The sequence shown here is derived from an EMBL/GenBank/DDBJ whole genome shotgun (WGS) entry which is preliminary data.</text>
</comment>
<feature type="non-terminal residue" evidence="2">
    <location>
        <position position="1"/>
    </location>
</feature>
<name>A0A8T1KD93_9STRA</name>
<accession>A0A8T1KD93</accession>
<reference evidence="2" key="1">
    <citation type="submission" date="2018-10" db="EMBL/GenBank/DDBJ databases">
        <title>Effector identification in a new, highly contiguous assembly of the strawberry crown rot pathogen Phytophthora cactorum.</title>
        <authorList>
            <person name="Armitage A.D."/>
            <person name="Nellist C.F."/>
            <person name="Bates H."/>
            <person name="Vickerstaff R.J."/>
            <person name="Harrison R.J."/>
        </authorList>
    </citation>
    <scope>NUCLEOTIDE SEQUENCE</scope>
    <source>
        <strain evidence="2">15-7</strain>
        <strain evidence="3">4040</strain>
        <strain evidence="4">P415</strain>
    </source>
</reference>
<gene>
    <name evidence="2" type="ORF">PC113_g14683</name>
    <name evidence="3" type="ORF">PC117_g8236</name>
    <name evidence="4" type="ORF">PC118_g14959</name>
</gene>
<dbReference type="EMBL" id="RCMG01000516">
    <property type="protein sequence ID" value="KAG2852819.1"/>
    <property type="molecule type" value="Genomic_DNA"/>
</dbReference>
<dbReference type="EMBL" id="RCML01000563">
    <property type="protein sequence ID" value="KAG2973724.1"/>
    <property type="molecule type" value="Genomic_DNA"/>
</dbReference>
<evidence type="ECO:0000313" key="3">
    <source>
        <dbReference type="EMBL" id="KAG2945696.1"/>
    </source>
</evidence>
<evidence type="ECO:0000313" key="4">
    <source>
        <dbReference type="EMBL" id="KAG2973724.1"/>
    </source>
</evidence>
<protein>
    <submittedName>
        <fullName evidence="2">Uncharacterized protein</fullName>
    </submittedName>
</protein>
<sequence length="66" mass="6857">VYTISCTRSNRGDKRTEVCKQPISSSTAAALIAIAVVGDGNSGLDLDGHNNDNGGGVEQHHDVYDG</sequence>
<feature type="region of interest" description="Disordered" evidence="1">
    <location>
        <begin position="45"/>
        <end position="66"/>
    </location>
</feature>
<evidence type="ECO:0000256" key="1">
    <source>
        <dbReference type="SAM" id="MobiDB-lite"/>
    </source>
</evidence>
<evidence type="ECO:0000313" key="5">
    <source>
        <dbReference type="Proteomes" id="UP000735874"/>
    </source>
</evidence>